<feature type="compositionally biased region" description="Polar residues" evidence="1">
    <location>
        <begin position="1"/>
        <end position="11"/>
    </location>
</feature>
<accession>A0ABN2XEF2</accession>
<sequence length="135" mass="13598">MGLPSAVSTPLQDIRVVEADDRLPHQPVAAGGHRAASPAGRGVRGRPVQRSRRAPRSTVSSTAGAGRGAAAPGRYRGAAGAGHTGGMEPTEPEGGEPACFLNLVCEECGKVREHGRCPLCEPAVPAPGPAPAPEG</sequence>
<dbReference type="Proteomes" id="UP001500897">
    <property type="component" value="Unassembled WGS sequence"/>
</dbReference>
<reference evidence="2 3" key="1">
    <citation type="journal article" date="2019" name="Int. J. Syst. Evol. Microbiol.">
        <title>The Global Catalogue of Microorganisms (GCM) 10K type strain sequencing project: providing services to taxonomists for standard genome sequencing and annotation.</title>
        <authorList>
            <consortium name="The Broad Institute Genomics Platform"/>
            <consortium name="The Broad Institute Genome Sequencing Center for Infectious Disease"/>
            <person name="Wu L."/>
            <person name="Ma J."/>
        </authorList>
    </citation>
    <scope>NUCLEOTIDE SEQUENCE [LARGE SCALE GENOMIC DNA]</scope>
    <source>
        <strain evidence="2 3">JCM 14559</strain>
    </source>
</reference>
<proteinExistence type="predicted"/>
<gene>
    <name evidence="2" type="ORF">GCM10009759_50700</name>
</gene>
<feature type="compositionally biased region" description="Basic and acidic residues" evidence="1">
    <location>
        <begin position="15"/>
        <end position="24"/>
    </location>
</feature>
<feature type="compositionally biased region" description="Low complexity" evidence="1">
    <location>
        <begin position="68"/>
        <end position="78"/>
    </location>
</feature>
<evidence type="ECO:0000313" key="3">
    <source>
        <dbReference type="Proteomes" id="UP001500897"/>
    </source>
</evidence>
<name>A0ABN2XEF2_9ACTN</name>
<feature type="region of interest" description="Disordered" evidence="1">
    <location>
        <begin position="1"/>
        <end position="96"/>
    </location>
</feature>
<comment type="caution">
    <text evidence="2">The sequence shown here is derived from an EMBL/GenBank/DDBJ whole genome shotgun (WGS) entry which is preliminary data.</text>
</comment>
<feature type="compositionally biased region" description="Basic residues" evidence="1">
    <location>
        <begin position="43"/>
        <end position="55"/>
    </location>
</feature>
<organism evidence="2 3">
    <name type="scientific">Kitasatospora saccharophila</name>
    <dbReference type="NCBI Taxonomy" id="407973"/>
    <lineage>
        <taxon>Bacteria</taxon>
        <taxon>Bacillati</taxon>
        <taxon>Actinomycetota</taxon>
        <taxon>Actinomycetes</taxon>
        <taxon>Kitasatosporales</taxon>
        <taxon>Streptomycetaceae</taxon>
        <taxon>Kitasatospora</taxon>
    </lineage>
</organism>
<evidence type="ECO:0000256" key="1">
    <source>
        <dbReference type="SAM" id="MobiDB-lite"/>
    </source>
</evidence>
<keyword evidence="3" id="KW-1185">Reference proteome</keyword>
<dbReference type="EMBL" id="BAAANS010000037">
    <property type="protein sequence ID" value="GAA2109746.1"/>
    <property type="molecule type" value="Genomic_DNA"/>
</dbReference>
<evidence type="ECO:0000313" key="2">
    <source>
        <dbReference type="EMBL" id="GAA2109746.1"/>
    </source>
</evidence>
<protein>
    <submittedName>
        <fullName evidence="2">Uncharacterized protein</fullName>
    </submittedName>
</protein>